<comment type="caution">
    <text evidence="4">The sequence shown here is derived from an EMBL/GenBank/DDBJ whole genome shotgun (WGS) entry which is preliminary data.</text>
</comment>
<gene>
    <name evidence="4" type="ORF">C2845_PM01G33990</name>
</gene>
<dbReference type="PANTHER" id="PTHR48055">
    <property type="entry name" value="LEUCINE-RICH REPEAT RECEPTOR PROTEIN KINASE EMS1"/>
    <property type="match status" value="1"/>
</dbReference>
<evidence type="ECO:0000256" key="3">
    <source>
        <dbReference type="SAM" id="Phobius"/>
    </source>
</evidence>
<name>A0A3L6TV26_PANMI</name>
<sequence>MVPKVLRAVAIACATVLIVILLVVYVGCKLYNRSRPLPLAPAGESEAAVEVEPTSSNVSLGDKPPPPPSPWEPLATTDLWVTPHDVILNATDNLSDAHVIGHGGFGTVYGGELPDGRRVAFKRLRPSRSYRFVCKSHFVAEMQSIVKCTAKGDVYGFGVVVLEVLTGRPPAGQEVEEGGGDLVGWVRWMVAHGREGELFDPCLPASGLGREQMARVLAVARECTADEPWKRPTVGSVVKDLETVQLMEHGGPHGHGLQGREPVFPGDQPAKEMSLEHATASLWLFFSFTASSEPDTVIRQDMRMEGSPFIHVLGQRE</sequence>
<accession>A0A3L6TV26</accession>
<feature type="transmembrane region" description="Helical" evidence="3">
    <location>
        <begin position="6"/>
        <end position="28"/>
    </location>
</feature>
<dbReference type="OrthoDB" id="684854at2759"/>
<dbReference type="InterPro" id="IPR017441">
    <property type="entry name" value="Protein_kinase_ATP_BS"/>
</dbReference>
<keyword evidence="3" id="KW-1133">Transmembrane helix</keyword>
<dbReference type="PANTHER" id="PTHR48055:SF6">
    <property type="entry name" value="LEUCINE-RICH REPEAT RECEPTOR PROTEIN KINASE MSP1"/>
    <property type="match status" value="1"/>
</dbReference>
<dbReference type="Gene3D" id="3.30.200.20">
    <property type="entry name" value="Phosphorylase Kinase, domain 1"/>
    <property type="match status" value="1"/>
</dbReference>
<dbReference type="Proteomes" id="UP000275267">
    <property type="component" value="Unassembled WGS sequence"/>
</dbReference>
<evidence type="ECO:0000313" key="5">
    <source>
        <dbReference type="Proteomes" id="UP000275267"/>
    </source>
</evidence>
<dbReference type="STRING" id="4540.A0A3L6TV26"/>
<feature type="binding site" evidence="1">
    <location>
        <position position="122"/>
    </location>
    <ligand>
        <name>ATP</name>
        <dbReference type="ChEBI" id="CHEBI:30616"/>
    </ligand>
</feature>
<keyword evidence="1" id="KW-0547">Nucleotide-binding</keyword>
<keyword evidence="1" id="KW-0067">ATP-binding</keyword>
<feature type="region of interest" description="Disordered" evidence="2">
    <location>
        <begin position="42"/>
        <end position="74"/>
    </location>
</feature>
<evidence type="ECO:0000256" key="2">
    <source>
        <dbReference type="SAM" id="MobiDB-lite"/>
    </source>
</evidence>
<dbReference type="EMBL" id="PQIB02000001">
    <property type="protein sequence ID" value="RLN42888.1"/>
    <property type="molecule type" value="Genomic_DNA"/>
</dbReference>
<dbReference type="GO" id="GO:0016020">
    <property type="term" value="C:membrane"/>
    <property type="evidence" value="ECO:0007669"/>
    <property type="project" value="TreeGrafter"/>
</dbReference>
<dbReference type="SUPFAM" id="SSF56112">
    <property type="entry name" value="Protein kinase-like (PK-like)"/>
    <property type="match status" value="1"/>
</dbReference>
<dbReference type="InterPro" id="IPR051564">
    <property type="entry name" value="LRR_receptor-like_kinase"/>
</dbReference>
<reference evidence="5" key="1">
    <citation type="journal article" date="2019" name="Nat. Commun.">
        <title>The genome of broomcorn millet.</title>
        <authorList>
            <person name="Zou C."/>
            <person name="Miki D."/>
            <person name="Li D."/>
            <person name="Tang Q."/>
            <person name="Xiao L."/>
            <person name="Rajput S."/>
            <person name="Deng P."/>
            <person name="Jia W."/>
            <person name="Huang R."/>
            <person name="Zhang M."/>
            <person name="Sun Y."/>
            <person name="Hu J."/>
            <person name="Fu X."/>
            <person name="Schnable P.S."/>
            <person name="Li F."/>
            <person name="Zhang H."/>
            <person name="Feng B."/>
            <person name="Zhu X."/>
            <person name="Liu R."/>
            <person name="Schnable J.C."/>
            <person name="Zhu J.-K."/>
            <person name="Zhang H."/>
        </authorList>
    </citation>
    <scope>NUCLEOTIDE SEQUENCE [LARGE SCALE GENOMIC DNA]</scope>
</reference>
<dbReference type="Gene3D" id="1.10.510.10">
    <property type="entry name" value="Transferase(Phosphotransferase) domain 1"/>
    <property type="match status" value="1"/>
</dbReference>
<dbReference type="PROSITE" id="PS00107">
    <property type="entry name" value="PROTEIN_KINASE_ATP"/>
    <property type="match status" value="1"/>
</dbReference>
<evidence type="ECO:0008006" key="6">
    <source>
        <dbReference type="Google" id="ProtNLM"/>
    </source>
</evidence>
<dbReference type="GO" id="GO:0005524">
    <property type="term" value="F:ATP binding"/>
    <property type="evidence" value="ECO:0007669"/>
    <property type="project" value="UniProtKB-UniRule"/>
</dbReference>
<dbReference type="InterPro" id="IPR011009">
    <property type="entry name" value="Kinase-like_dom_sf"/>
</dbReference>
<keyword evidence="5" id="KW-1185">Reference proteome</keyword>
<evidence type="ECO:0000313" key="4">
    <source>
        <dbReference type="EMBL" id="RLN42888.1"/>
    </source>
</evidence>
<dbReference type="AlphaFoldDB" id="A0A3L6TV26"/>
<proteinExistence type="predicted"/>
<keyword evidence="3" id="KW-0472">Membrane</keyword>
<keyword evidence="3" id="KW-0812">Transmembrane</keyword>
<evidence type="ECO:0000256" key="1">
    <source>
        <dbReference type="PROSITE-ProRule" id="PRU10141"/>
    </source>
</evidence>
<organism evidence="4 5">
    <name type="scientific">Panicum miliaceum</name>
    <name type="common">Proso millet</name>
    <name type="synonym">Broomcorn millet</name>
    <dbReference type="NCBI Taxonomy" id="4540"/>
    <lineage>
        <taxon>Eukaryota</taxon>
        <taxon>Viridiplantae</taxon>
        <taxon>Streptophyta</taxon>
        <taxon>Embryophyta</taxon>
        <taxon>Tracheophyta</taxon>
        <taxon>Spermatophyta</taxon>
        <taxon>Magnoliopsida</taxon>
        <taxon>Liliopsida</taxon>
        <taxon>Poales</taxon>
        <taxon>Poaceae</taxon>
        <taxon>PACMAD clade</taxon>
        <taxon>Panicoideae</taxon>
        <taxon>Panicodae</taxon>
        <taxon>Paniceae</taxon>
        <taxon>Panicinae</taxon>
        <taxon>Panicum</taxon>
        <taxon>Panicum sect. Panicum</taxon>
    </lineage>
</organism>
<protein>
    <recommendedName>
        <fullName evidence="6">Protein kinase domain-containing protein</fullName>
    </recommendedName>
</protein>